<dbReference type="EMBL" id="JAUQSZ010000010">
    <property type="protein sequence ID" value="MDO7843632.1"/>
    <property type="molecule type" value="Genomic_DNA"/>
</dbReference>
<dbReference type="GO" id="GO:0016740">
    <property type="term" value="F:transferase activity"/>
    <property type="evidence" value="ECO:0007669"/>
    <property type="project" value="UniProtKB-KW"/>
</dbReference>
<reference evidence="2" key="1">
    <citation type="submission" date="2023-07" db="EMBL/GenBank/DDBJ databases">
        <authorList>
            <person name="Kim M.K."/>
        </authorList>
    </citation>
    <scope>NUCLEOTIDE SEQUENCE</scope>
    <source>
        <strain evidence="2">CA1-15</strain>
    </source>
</reference>
<dbReference type="PANTHER" id="PTHR48207:SF3">
    <property type="entry name" value="SUCCINATE--HYDROXYMETHYLGLUTARATE COA-TRANSFERASE"/>
    <property type="match status" value="1"/>
</dbReference>
<keyword evidence="3" id="KW-1185">Reference proteome</keyword>
<evidence type="ECO:0000256" key="1">
    <source>
        <dbReference type="ARBA" id="ARBA00022679"/>
    </source>
</evidence>
<comment type="caution">
    <text evidence="2">The sequence shown here is derived from an EMBL/GenBank/DDBJ whole genome shotgun (WGS) entry which is preliminary data.</text>
</comment>
<protein>
    <submittedName>
        <fullName evidence="2">CoA transferase</fullName>
        <ecNumber evidence="2">2.8.3.-</ecNumber>
    </submittedName>
</protein>
<evidence type="ECO:0000313" key="2">
    <source>
        <dbReference type="EMBL" id="MDO7843632.1"/>
    </source>
</evidence>
<dbReference type="Proteomes" id="UP001176468">
    <property type="component" value="Unassembled WGS sequence"/>
</dbReference>
<keyword evidence="1 2" id="KW-0808">Transferase</keyword>
<proteinExistence type="predicted"/>
<dbReference type="Gene3D" id="3.30.1540.10">
    <property type="entry name" value="formyl-coa transferase, domain 3"/>
    <property type="match status" value="1"/>
</dbReference>
<accession>A0ABT9A2J2</accession>
<dbReference type="Gene3D" id="3.40.50.10540">
    <property type="entry name" value="Crotonobetainyl-coa:carnitine coa-transferase, domain 1"/>
    <property type="match status" value="1"/>
</dbReference>
<dbReference type="Pfam" id="PF02515">
    <property type="entry name" value="CoA_transf_3"/>
    <property type="match status" value="1"/>
</dbReference>
<dbReference type="InterPro" id="IPR023606">
    <property type="entry name" value="CoA-Trfase_III_dom_1_sf"/>
</dbReference>
<gene>
    <name evidence="2" type="ORF">Q5H94_14960</name>
</gene>
<dbReference type="InterPro" id="IPR050483">
    <property type="entry name" value="CoA-transferase_III_domain"/>
</dbReference>
<dbReference type="SUPFAM" id="SSF89796">
    <property type="entry name" value="CoA-transferase family III (CaiB/BaiF)"/>
    <property type="match status" value="1"/>
</dbReference>
<organism evidence="2 3">
    <name type="scientific">Sphingomonas immobilis</name>
    <dbReference type="NCBI Taxonomy" id="3063997"/>
    <lineage>
        <taxon>Bacteria</taxon>
        <taxon>Pseudomonadati</taxon>
        <taxon>Pseudomonadota</taxon>
        <taxon>Alphaproteobacteria</taxon>
        <taxon>Sphingomonadales</taxon>
        <taxon>Sphingomonadaceae</taxon>
        <taxon>Sphingomonas</taxon>
    </lineage>
</organism>
<dbReference type="PANTHER" id="PTHR48207">
    <property type="entry name" value="SUCCINATE--HYDROXYMETHYLGLUTARATE COA-TRANSFERASE"/>
    <property type="match status" value="1"/>
</dbReference>
<sequence length="412" mass="44329">MFGAPLPLDGVRILDMGRLFAAPFATQMLGDFGAEVFKIERPGRGDEFRHYGPPWLIDEMGNPSPAAPEAPGYVSVNRNKYSLAIDFQIAEGAALIRDLARKCDVFVENYKVGTLARYGLDYDTIRALNPNVIYLSITGFGQTGPYAPRPGTDIVFQSMSGLMSVTGEPDGPPVRSGIVMADMVTGFYAVSAILAALRAREVQGHGGQFIDLALLDSTVSVMTAKAAEYFMTGTAPHRTGNRITGSVPAQIFECADGLINCQASADPDFVRLCDVLGITEVAADPRFVKRADRAINADLLIPLLAVRFAERHVTELYEALVAASIIAAPIYSLDQTFADPQVKHRGLSTKVQHAHAGEIEILTNPVRFHGEPLTAYRAPPTLGQDTEAGLTRILGVDAGEIGRLRRLGAIAT</sequence>
<dbReference type="EC" id="2.8.3.-" evidence="2"/>
<dbReference type="InterPro" id="IPR044855">
    <property type="entry name" value="CoA-Trfase_III_dom3_sf"/>
</dbReference>
<evidence type="ECO:0000313" key="3">
    <source>
        <dbReference type="Proteomes" id="UP001176468"/>
    </source>
</evidence>
<dbReference type="InterPro" id="IPR003673">
    <property type="entry name" value="CoA-Trfase_fam_III"/>
</dbReference>
<name>A0ABT9A2J2_9SPHN</name>
<dbReference type="RefSeq" id="WP_304562087.1">
    <property type="nucleotide sequence ID" value="NZ_JAUQSZ010000010.1"/>
</dbReference>